<proteinExistence type="inferred from homology"/>
<comment type="similarity">
    <text evidence="2 7">Belongs to the MgtC/SapB family.</text>
</comment>
<keyword evidence="5" id="KW-1133">Transmembrane helix</keyword>
<keyword evidence="6" id="KW-0472">Membrane</keyword>
<dbReference type="InterPro" id="IPR049177">
    <property type="entry name" value="MgtC_SapB_SrpB_YhiD_N"/>
</dbReference>
<dbReference type="NCBIfam" id="NF011912">
    <property type="entry name" value="PRK15385.1"/>
    <property type="match status" value="1"/>
</dbReference>
<evidence type="ECO:0000256" key="7">
    <source>
        <dbReference type="RuleBase" id="RU365041"/>
    </source>
</evidence>
<dbReference type="Proteomes" id="UP000250675">
    <property type="component" value="Unassembled WGS sequence"/>
</dbReference>
<evidence type="ECO:0000256" key="5">
    <source>
        <dbReference type="ARBA" id="ARBA00022989"/>
    </source>
</evidence>
<dbReference type="EMBL" id="UASO01000010">
    <property type="protein sequence ID" value="SQC87819.1"/>
    <property type="molecule type" value="Genomic_DNA"/>
</dbReference>
<accession>A0A2X3KN47</accession>
<dbReference type="PANTHER" id="PTHR33778">
    <property type="entry name" value="PROTEIN MGTC"/>
    <property type="match status" value="1"/>
</dbReference>
<dbReference type="Pfam" id="PF02308">
    <property type="entry name" value="MgtC"/>
    <property type="match status" value="1"/>
</dbReference>
<reference evidence="9 10" key="1">
    <citation type="submission" date="2018-06" db="EMBL/GenBank/DDBJ databases">
        <authorList>
            <consortium name="Pathogen Informatics"/>
            <person name="Doyle S."/>
        </authorList>
    </citation>
    <scope>NUCLEOTIDE SEQUENCE [LARGE SCALE GENOMIC DNA]</scope>
    <source>
        <strain evidence="9 10">NCTC9645</strain>
    </source>
</reference>
<sequence length="283" mass="30491">MDSHPLLRFSGKLTRSFRCLPSRRAAISQFRIASLNNLCAIERERQRYVYVFQTLISSTIIHRLIAPARLSATSVIFGFLFSGGRRDGISLYDSFTRGNVVGGGALIGAERQLAATYGRFTHQCPWWPPARPVFILSAMSASPDSPGRIAAQIVSGIGFLGAGVIMRDGMNVRGLNTAATLWCSAGIGVLCGLGQFWNATAATLIILCANILLREAAQRIHALPGAGDEEKRYVLRVTCLREHENAVRQLLLNIAQQQRFTLAGIAVGGGGHSGPSGDLRAAD</sequence>
<evidence type="ECO:0000259" key="8">
    <source>
        <dbReference type="Pfam" id="PF02308"/>
    </source>
</evidence>
<feature type="domain" description="MgtC/SapB/SrpB/YhiD N-terminal" evidence="8">
    <location>
        <begin position="104"/>
        <end position="217"/>
    </location>
</feature>
<evidence type="ECO:0000256" key="1">
    <source>
        <dbReference type="ARBA" id="ARBA00004651"/>
    </source>
</evidence>
<evidence type="ECO:0000256" key="6">
    <source>
        <dbReference type="ARBA" id="ARBA00023136"/>
    </source>
</evidence>
<comment type="subcellular location">
    <subcellularLocation>
        <location evidence="7">Cell inner membrane</location>
        <topology evidence="7">Multi-pass membrane protein</topology>
    </subcellularLocation>
    <subcellularLocation>
        <location evidence="1">Cell membrane</location>
        <topology evidence="1">Multi-pass membrane protein</topology>
    </subcellularLocation>
</comment>
<dbReference type="InterPro" id="IPR003416">
    <property type="entry name" value="MgtC/SapB/SrpB/YhiD_fam"/>
</dbReference>
<evidence type="ECO:0000313" key="9">
    <source>
        <dbReference type="EMBL" id="SQC87819.1"/>
    </source>
</evidence>
<organism evidence="9 10">
    <name type="scientific">Klebsiella pneumoniae</name>
    <dbReference type="NCBI Taxonomy" id="573"/>
    <lineage>
        <taxon>Bacteria</taxon>
        <taxon>Pseudomonadati</taxon>
        <taxon>Pseudomonadota</taxon>
        <taxon>Gammaproteobacteria</taxon>
        <taxon>Enterobacterales</taxon>
        <taxon>Enterobacteriaceae</taxon>
        <taxon>Klebsiella/Raoultella group</taxon>
        <taxon>Klebsiella</taxon>
        <taxon>Klebsiella pneumoniae complex</taxon>
    </lineage>
</organism>
<protein>
    <recommendedName>
        <fullName evidence="7">Protein MgtC</fullName>
    </recommendedName>
</protein>
<name>A0A2X3KN47_KLEPN</name>
<keyword evidence="4" id="KW-0812">Transmembrane</keyword>
<dbReference type="Gene3D" id="3.30.70.260">
    <property type="match status" value="1"/>
</dbReference>
<evidence type="ECO:0000313" key="10">
    <source>
        <dbReference type="Proteomes" id="UP000250675"/>
    </source>
</evidence>
<dbReference type="AlphaFoldDB" id="A0A2X3KN47"/>
<keyword evidence="3" id="KW-1003">Cell membrane</keyword>
<dbReference type="PRINTS" id="PR01837">
    <property type="entry name" value="MGTCSAPBPROT"/>
</dbReference>
<keyword evidence="7" id="KW-0997">Cell inner membrane</keyword>
<evidence type="ECO:0000256" key="2">
    <source>
        <dbReference type="ARBA" id="ARBA00009298"/>
    </source>
</evidence>
<dbReference type="GO" id="GO:0005886">
    <property type="term" value="C:plasma membrane"/>
    <property type="evidence" value="ECO:0007669"/>
    <property type="project" value="UniProtKB-SubCell"/>
</dbReference>
<evidence type="ECO:0000256" key="4">
    <source>
        <dbReference type="ARBA" id="ARBA00022692"/>
    </source>
</evidence>
<dbReference type="PANTHER" id="PTHR33778:SF3">
    <property type="entry name" value="PROTEIN MGTC"/>
    <property type="match status" value="1"/>
</dbReference>
<gene>
    <name evidence="9" type="primary">sapB_2</name>
    <name evidence="9" type="ORF">NCTC9645_05958</name>
</gene>
<evidence type="ECO:0000256" key="3">
    <source>
        <dbReference type="ARBA" id="ARBA00022475"/>
    </source>
</evidence>